<sequence length="710" mass="75665">MSLTLKLSSLAIRTLSKPIASQIKAQAREHERFRKICVSMAQALHRFDMRLRLGSIRDNAASQKRAAAEAEARKHRPSMPTVKNASETRAAEDAEAKVKAAAEEASKPHHYRIRPLSESKAIESGANFISESFLFMVAGGLILFESWRSRNKESTRREGVEGRLAELEKSEQAARGALMALEKELLQLKEKPVDLPEIRTLAPEIHEQAPEVDEPEVAQSSLSSSSDLTSEQSAETPAPAPEALPTPVAPNRKSASMSPAFPTPTAPNRPSASEIQALTTPIAPNRMSASKSMSLVLSTLASNALARWNLLSVVPSSVEPASLPLPPSPSLPLLPVLLHSPPFRHSLQTSTLTSSFPSPSSLPPLPPSPIMAPPVSGLRGTYNTNLRSRDEWGRIGPMITALGTMTETFPRTSGRDFSFELTCHFPPVQTFDASRLVRTVNVNALLLSPAHFQVKHRRDTGTTIQQFAESNKRSASVILYLMDSSSSGAQQIEATQALGALHHCLSLGIADPPPVLVISDASYLLDCVEGFMRSLSRVIHLDSKASAFGQKLDTPVKRETPFGNPNLPPSMKVSPFAQPFDLANRQPSFGSIASSTTELTVPGSFGTHSSLFGPGAGFKVAETLGAPKSLFGPGAGISPSSGLTAPVTETPGAPKSLFGTGTSPAPEGNKPSLFGPGPGTGTTDSSSSLFGRSSSVAPQVSDNQLISRRF</sequence>
<dbReference type="GO" id="GO:0005739">
    <property type="term" value="C:mitochondrion"/>
    <property type="evidence" value="ECO:0007669"/>
    <property type="project" value="TreeGrafter"/>
</dbReference>
<feature type="region of interest" description="Disordered" evidence="3">
    <location>
        <begin position="205"/>
        <end position="272"/>
    </location>
</feature>
<dbReference type="InterPro" id="IPR010754">
    <property type="entry name" value="OPA3-like"/>
</dbReference>
<dbReference type="OrthoDB" id="2129069at2759"/>
<evidence type="ECO:0000313" key="4">
    <source>
        <dbReference type="EMBL" id="CAG8382330.1"/>
    </source>
</evidence>
<evidence type="ECO:0000313" key="5">
    <source>
        <dbReference type="Proteomes" id="UP001152646"/>
    </source>
</evidence>
<feature type="compositionally biased region" description="Polar residues" evidence="3">
    <location>
        <begin position="696"/>
        <end position="710"/>
    </location>
</feature>
<accession>A0A9W4JAP1</accession>
<proteinExistence type="inferred from homology"/>
<dbReference type="Proteomes" id="UP001152646">
    <property type="component" value="Unassembled WGS sequence"/>
</dbReference>
<feature type="compositionally biased region" description="Low complexity" evidence="3">
    <location>
        <begin position="671"/>
        <end position="695"/>
    </location>
</feature>
<evidence type="ECO:0000256" key="3">
    <source>
        <dbReference type="SAM" id="MobiDB-lite"/>
    </source>
</evidence>
<comment type="similarity">
    <text evidence="1">Belongs to the OPA3 family.</text>
</comment>
<feature type="region of interest" description="Disordered" evidence="3">
    <location>
        <begin position="152"/>
        <end position="171"/>
    </location>
</feature>
<dbReference type="GO" id="GO:0019216">
    <property type="term" value="P:regulation of lipid metabolic process"/>
    <property type="evidence" value="ECO:0007669"/>
    <property type="project" value="TreeGrafter"/>
</dbReference>
<dbReference type="Pfam" id="PF07047">
    <property type="entry name" value="OPA3"/>
    <property type="match status" value="1"/>
</dbReference>
<feature type="compositionally biased region" description="Pro residues" evidence="3">
    <location>
        <begin position="238"/>
        <end position="248"/>
    </location>
</feature>
<comment type="caution">
    <text evidence="4">The sequence shown here is derived from an EMBL/GenBank/DDBJ whole genome shotgun (WGS) entry which is preliminary data.</text>
</comment>
<evidence type="ECO:0000256" key="2">
    <source>
        <dbReference type="ARBA" id="ARBA00023054"/>
    </source>
</evidence>
<feature type="region of interest" description="Disordered" evidence="3">
    <location>
        <begin position="62"/>
        <end position="92"/>
    </location>
</feature>
<name>A0A9W4JAP1_9EURO</name>
<feature type="compositionally biased region" description="Low complexity" evidence="3">
    <location>
        <begin position="218"/>
        <end position="237"/>
    </location>
</feature>
<protein>
    <submittedName>
        <fullName evidence="4">Uncharacterized protein</fullName>
    </submittedName>
</protein>
<dbReference type="PANTHER" id="PTHR12499">
    <property type="entry name" value="OPTIC ATROPHY 3 PROTEIN OPA3"/>
    <property type="match status" value="1"/>
</dbReference>
<reference evidence="4" key="1">
    <citation type="submission" date="2021-07" db="EMBL/GenBank/DDBJ databases">
        <authorList>
            <person name="Branca A.L. A."/>
        </authorList>
    </citation>
    <scope>NUCLEOTIDE SEQUENCE</scope>
</reference>
<dbReference type="AlphaFoldDB" id="A0A9W4JAP1"/>
<dbReference type="EMBL" id="CAJVPA010000188">
    <property type="protein sequence ID" value="CAG8382330.1"/>
    <property type="molecule type" value="Genomic_DNA"/>
</dbReference>
<gene>
    <name evidence="4" type="ORF">PSALAMII_LOCUS6158</name>
</gene>
<dbReference type="PANTHER" id="PTHR12499:SF0">
    <property type="entry name" value="OPTIC ATROPHY 3 PROTEIN"/>
    <property type="match status" value="1"/>
</dbReference>
<feature type="region of interest" description="Disordered" evidence="3">
    <location>
        <begin position="635"/>
        <end position="710"/>
    </location>
</feature>
<keyword evidence="2" id="KW-0175">Coiled coil</keyword>
<organism evidence="4 5">
    <name type="scientific">Penicillium salamii</name>
    <dbReference type="NCBI Taxonomy" id="1612424"/>
    <lineage>
        <taxon>Eukaryota</taxon>
        <taxon>Fungi</taxon>
        <taxon>Dikarya</taxon>
        <taxon>Ascomycota</taxon>
        <taxon>Pezizomycotina</taxon>
        <taxon>Eurotiomycetes</taxon>
        <taxon>Eurotiomycetidae</taxon>
        <taxon>Eurotiales</taxon>
        <taxon>Aspergillaceae</taxon>
        <taxon>Penicillium</taxon>
    </lineage>
</organism>
<evidence type="ECO:0000256" key="1">
    <source>
        <dbReference type="ARBA" id="ARBA00007584"/>
    </source>
</evidence>